<evidence type="ECO:0000259" key="6">
    <source>
        <dbReference type="PROSITE" id="PS50835"/>
    </source>
</evidence>
<evidence type="ECO:0000313" key="7">
    <source>
        <dbReference type="EMBL" id="CAL4166404.1"/>
    </source>
</evidence>
<keyword evidence="1" id="KW-1015">Disulfide bond</keyword>
<dbReference type="SMART" id="SM00408">
    <property type="entry name" value="IGc2"/>
    <property type="match status" value="2"/>
</dbReference>
<keyword evidence="8" id="KW-1185">Reference proteome</keyword>
<evidence type="ECO:0000313" key="8">
    <source>
        <dbReference type="Proteomes" id="UP001497623"/>
    </source>
</evidence>
<comment type="caution">
    <text evidence="7">The sequence shown here is derived from an EMBL/GenBank/DDBJ whole genome shotgun (WGS) entry which is preliminary data.</text>
</comment>
<dbReference type="InterPro" id="IPR013783">
    <property type="entry name" value="Ig-like_fold"/>
</dbReference>
<feature type="region of interest" description="Disordered" evidence="3">
    <location>
        <begin position="326"/>
        <end position="347"/>
    </location>
</feature>
<dbReference type="PANTHER" id="PTHR45080:SF33">
    <property type="entry name" value="IG-LIKE DOMAIN-CONTAINING PROTEIN"/>
    <property type="match status" value="1"/>
</dbReference>
<accession>A0AAV2S5Y1</accession>
<evidence type="ECO:0000256" key="5">
    <source>
        <dbReference type="SAM" id="SignalP"/>
    </source>
</evidence>
<keyword evidence="4" id="KW-1133">Transmembrane helix</keyword>
<keyword evidence="4" id="KW-0472">Membrane</keyword>
<dbReference type="FunFam" id="2.60.40.10:FF:000032">
    <property type="entry name" value="palladin isoform X1"/>
    <property type="match status" value="1"/>
</dbReference>
<dbReference type="SUPFAM" id="SSF48726">
    <property type="entry name" value="Immunoglobulin"/>
    <property type="match status" value="3"/>
</dbReference>
<evidence type="ECO:0000256" key="1">
    <source>
        <dbReference type="ARBA" id="ARBA00023157"/>
    </source>
</evidence>
<dbReference type="GO" id="GO:0008046">
    <property type="term" value="F:axon guidance receptor activity"/>
    <property type="evidence" value="ECO:0007669"/>
    <property type="project" value="TreeGrafter"/>
</dbReference>
<name>A0AAV2S5Y1_MEGNR</name>
<dbReference type="GO" id="GO:0030424">
    <property type="term" value="C:axon"/>
    <property type="evidence" value="ECO:0007669"/>
    <property type="project" value="TreeGrafter"/>
</dbReference>
<reference evidence="7 8" key="1">
    <citation type="submission" date="2024-05" db="EMBL/GenBank/DDBJ databases">
        <authorList>
            <person name="Wallberg A."/>
        </authorList>
    </citation>
    <scope>NUCLEOTIDE SEQUENCE [LARGE SCALE GENOMIC DNA]</scope>
</reference>
<dbReference type="InterPro" id="IPR003599">
    <property type="entry name" value="Ig_sub"/>
</dbReference>
<dbReference type="InterPro" id="IPR003598">
    <property type="entry name" value="Ig_sub2"/>
</dbReference>
<keyword evidence="2" id="KW-0393">Immunoglobulin domain</keyword>
<dbReference type="Gene3D" id="2.60.40.10">
    <property type="entry name" value="Immunoglobulins"/>
    <property type="match status" value="4"/>
</dbReference>
<dbReference type="SMART" id="SM00409">
    <property type="entry name" value="IG"/>
    <property type="match status" value="3"/>
</dbReference>
<keyword evidence="5" id="KW-0732">Signal</keyword>
<proteinExistence type="predicted"/>
<feature type="signal peptide" evidence="5">
    <location>
        <begin position="1"/>
        <end position="19"/>
    </location>
</feature>
<dbReference type="InterPro" id="IPR013098">
    <property type="entry name" value="Ig_I-set"/>
</dbReference>
<evidence type="ECO:0000256" key="4">
    <source>
        <dbReference type="SAM" id="Phobius"/>
    </source>
</evidence>
<feature type="compositionally biased region" description="Polar residues" evidence="3">
    <location>
        <begin position="337"/>
        <end position="347"/>
    </location>
</feature>
<dbReference type="Pfam" id="PF13927">
    <property type="entry name" value="Ig_3"/>
    <property type="match status" value="1"/>
</dbReference>
<evidence type="ECO:0000256" key="3">
    <source>
        <dbReference type="SAM" id="MobiDB-lite"/>
    </source>
</evidence>
<feature type="transmembrane region" description="Helical" evidence="4">
    <location>
        <begin position="453"/>
        <end position="470"/>
    </location>
</feature>
<dbReference type="GO" id="GO:0043025">
    <property type="term" value="C:neuronal cell body"/>
    <property type="evidence" value="ECO:0007669"/>
    <property type="project" value="TreeGrafter"/>
</dbReference>
<organism evidence="7 8">
    <name type="scientific">Meganyctiphanes norvegica</name>
    <name type="common">Northern krill</name>
    <name type="synonym">Thysanopoda norvegica</name>
    <dbReference type="NCBI Taxonomy" id="48144"/>
    <lineage>
        <taxon>Eukaryota</taxon>
        <taxon>Metazoa</taxon>
        <taxon>Ecdysozoa</taxon>
        <taxon>Arthropoda</taxon>
        <taxon>Crustacea</taxon>
        <taxon>Multicrustacea</taxon>
        <taxon>Malacostraca</taxon>
        <taxon>Eumalacostraca</taxon>
        <taxon>Eucarida</taxon>
        <taxon>Euphausiacea</taxon>
        <taxon>Euphausiidae</taxon>
        <taxon>Meganyctiphanes</taxon>
    </lineage>
</organism>
<protein>
    <recommendedName>
        <fullName evidence="6">Ig-like domain-containing protein</fullName>
    </recommendedName>
</protein>
<dbReference type="CDD" id="cd00096">
    <property type="entry name" value="Ig"/>
    <property type="match status" value="1"/>
</dbReference>
<dbReference type="InterPro" id="IPR050958">
    <property type="entry name" value="Cell_Adh-Cytoskel_Orgn"/>
</dbReference>
<dbReference type="GO" id="GO:0007156">
    <property type="term" value="P:homophilic cell adhesion via plasma membrane adhesion molecules"/>
    <property type="evidence" value="ECO:0007669"/>
    <property type="project" value="TreeGrafter"/>
</dbReference>
<dbReference type="AlphaFoldDB" id="A0AAV2S5Y1"/>
<feature type="domain" description="Ig-like" evidence="6">
    <location>
        <begin position="240"/>
        <end position="328"/>
    </location>
</feature>
<dbReference type="GO" id="GO:0005886">
    <property type="term" value="C:plasma membrane"/>
    <property type="evidence" value="ECO:0007669"/>
    <property type="project" value="TreeGrafter"/>
</dbReference>
<dbReference type="GO" id="GO:0050808">
    <property type="term" value="P:synapse organization"/>
    <property type="evidence" value="ECO:0007669"/>
    <property type="project" value="TreeGrafter"/>
</dbReference>
<dbReference type="InterPro" id="IPR007110">
    <property type="entry name" value="Ig-like_dom"/>
</dbReference>
<dbReference type="PANTHER" id="PTHR45080">
    <property type="entry name" value="CONTACTIN 5"/>
    <property type="match status" value="1"/>
</dbReference>
<gene>
    <name evidence="7" type="ORF">MNOR_LOCUS33437</name>
</gene>
<dbReference type="InterPro" id="IPR036179">
    <property type="entry name" value="Ig-like_dom_sf"/>
</dbReference>
<keyword evidence="4" id="KW-0812">Transmembrane</keyword>
<evidence type="ECO:0000256" key="2">
    <source>
        <dbReference type="ARBA" id="ARBA00023319"/>
    </source>
</evidence>
<feature type="chain" id="PRO_5043864498" description="Ig-like domain-containing protein" evidence="5">
    <location>
        <begin position="20"/>
        <end position="471"/>
    </location>
</feature>
<dbReference type="PROSITE" id="PS50835">
    <property type="entry name" value="IG_LIKE"/>
    <property type="match status" value="3"/>
</dbReference>
<sequence>MNTSVIVVCLLLVLGSTWSYPSQSRQWYYEYDGNFEEESYLDYDNLEPPTFSVDEQTYTVEEGGVISISFAVSGDTPYVPVVKKVSKDGKPDVLLFVGNIGRFVLEITNKKKYVMKSGVLTIRNVNKNDAGEYMCYFESEPVVELTHMLDVQYAPTVSSQTPKNQRVTKGDSVTLECEAEGNPIPKITWSWIGGPQEEEGYSITLLDVDRHVEGTYTCKADNGIGIPASENMSISVEYAPEIVTEKAIIRTGEGDKVELVCIVYSRPGAEVTWLKDGSSVEHEPNMEETEGGHKHTLMLQAISEEMFGDYTCHAKNDNGEADATINLTDLPKPPHFTSDSNGGEESSYNLTFETESYYPITEYQLKYRKAKANDSSEEPGSWVDLGSMDVEDVDTNEMTHTLKYTIYGLEQATEYEVAAAIKYQNKWASETSFLFSTNKYELYTSHYSSLSKWLSSLGILLSILSILVFFS</sequence>
<dbReference type="EMBL" id="CAXKWB010048215">
    <property type="protein sequence ID" value="CAL4166404.1"/>
    <property type="molecule type" value="Genomic_DNA"/>
</dbReference>
<dbReference type="Proteomes" id="UP001497623">
    <property type="component" value="Unassembled WGS sequence"/>
</dbReference>
<feature type="domain" description="Ig-like" evidence="6">
    <location>
        <begin position="49"/>
        <end position="146"/>
    </location>
</feature>
<feature type="domain" description="Ig-like" evidence="6">
    <location>
        <begin position="155"/>
        <end position="235"/>
    </location>
</feature>
<dbReference type="Pfam" id="PF07679">
    <property type="entry name" value="I-set"/>
    <property type="match status" value="1"/>
</dbReference>